<reference evidence="10" key="2">
    <citation type="submission" date="2022-06" db="UniProtKB">
        <authorList>
            <consortium name="EnsemblMetazoa"/>
        </authorList>
    </citation>
    <scope>IDENTIFICATION</scope>
    <source>
        <strain evidence="10">p50T (Dazao)</strain>
    </source>
</reference>
<evidence type="ECO:0000256" key="1">
    <source>
        <dbReference type="ARBA" id="ARBA00008455"/>
    </source>
</evidence>
<dbReference type="SMART" id="SM00645">
    <property type="entry name" value="Pept_C1"/>
    <property type="match status" value="1"/>
</dbReference>
<dbReference type="FunFam" id="3.90.70.10:FF:000006">
    <property type="entry name" value="Cathepsin S"/>
    <property type="match status" value="1"/>
</dbReference>
<dbReference type="InterPro" id="IPR039417">
    <property type="entry name" value="Peptidase_C1A_papain-like"/>
</dbReference>
<evidence type="ECO:0008006" key="12">
    <source>
        <dbReference type="Google" id="ProtNLM"/>
    </source>
</evidence>
<proteinExistence type="inferred from homology"/>
<evidence type="ECO:0000313" key="10">
    <source>
        <dbReference type="EnsemblMetazoa" id="XP_012546484.1"/>
    </source>
</evidence>
<dbReference type="InterPro" id="IPR013128">
    <property type="entry name" value="Peptidase_C1A"/>
</dbReference>
<sequence>MMLIVLLLQVSLVNCVNITENTLKIKSLIMKYKNNRVHRSPMTSLDGFVQDALMFFDRTERFKDVLNVYNYSECVGDEGLMEKHVLKGLLVHEHLPRRHWHEYKAIHNKLYSSTHHEMAALIKWRQNLRRVARHNREYLAGIQSYSLHLNHFGDMHVTEYFGKVLKLIKAFPLFDPAEDHHKTAYRHNRRCKVPKRIDWRDQGFKPRREEQWQCGACYAFAVTHALQAQLYKRHGEWNELSPQQIVDCSIKDGNMGCDGGSLRGALRYAAREGLVMESHYPYVGKKGYCRYDSNLVRARPRRWATLPSGDEEAMEKALATVGPLAVAVNAAPFTFQLYRSGVYDDPFCVSWHLNHAMLLVGYTQDYWILLNWWGRNWGEDGYMRIRRGLNRCGVANMATYVEL</sequence>
<dbReference type="InterPro" id="IPR038765">
    <property type="entry name" value="Papain-like_cys_pep_sf"/>
</dbReference>
<dbReference type="Pfam" id="PF08246">
    <property type="entry name" value="Inhibitor_I29"/>
    <property type="match status" value="1"/>
</dbReference>
<evidence type="ECO:0000256" key="2">
    <source>
        <dbReference type="ARBA" id="ARBA00022670"/>
    </source>
</evidence>
<dbReference type="SUPFAM" id="SSF54001">
    <property type="entry name" value="Cysteine proteinases"/>
    <property type="match status" value="1"/>
</dbReference>
<feature type="domain" description="Cathepsin propeptide inhibitor" evidence="9">
    <location>
        <begin position="100"/>
        <end position="160"/>
    </location>
</feature>
<evidence type="ECO:0000259" key="9">
    <source>
        <dbReference type="SMART" id="SM00848"/>
    </source>
</evidence>
<evidence type="ECO:0000313" key="11">
    <source>
        <dbReference type="Proteomes" id="UP000005204"/>
    </source>
</evidence>
<keyword evidence="4" id="KW-0788">Thiol protease</keyword>
<dbReference type="InterPro" id="IPR000668">
    <property type="entry name" value="Peptidase_C1A_C"/>
</dbReference>
<dbReference type="Pfam" id="PF00112">
    <property type="entry name" value="Peptidase_C1"/>
    <property type="match status" value="1"/>
</dbReference>
<dbReference type="Proteomes" id="UP000005204">
    <property type="component" value="Unassembled WGS sequence"/>
</dbReference>
<keyword evidence="11" id="KW-1185">Reference proteome</keyword>
<gene>
    <name evidence="10" type="primary">778511</name>
</gene>
<evidence type="ECO:0000256" key="4">
    <source>
        <dbReference type="ARBA" id="ARBA00022807"/>
    </source>
</evidence>
<dbReference type="AlphaFoldDB" id="A0A8R2G8S6"/>
<dbReference type="PROSITE" id="PS00139">
    <property type="entry name" value="THIOL_PROTEASE_CYS"/>
    <property type="match status" value="1"/>
</dbReference>
<accession>A0A8R2G8S6</accession>
<name>A0A8R2G8S6_BOMMO</name>
<evidence type="ECO:0000256" key="5">
    <source>
        <dbReference type="ARBA" id="ARBA00023145"/>
    </source>
</evidence>
<comment type="similarity">
    <text evidence="1">Belongs to the peptidase C1 family.</text>
</comment>
<evidence type="ECO:0000256" key="3">
    <source>
        <dbReference type="ARBA" id="ARBA00022801"/>
    </source>
</evidence>
<keyword evidence="5" id="KW-0865">Zymogen</keyword>
<dbReference type="OrthoDB" id="190265at2759"/>
<organism evidence="10 11">
    <name type="scientific">Bombyx mori</name>
    <name type="common">Silk moth</name>
    <dbReference type="NCBI Taxonomy" id="7091"/>
    <lineage>
        <taxon>Eukaryota</taxon>
        <taxon>Metazoa</taxon>
        <taxon>Ecdysozoa</taxon>
        <taxon>Arthropoda</taxon>
        <taxon>Hexapoda</taxon>
        <taxon>Insecta</taxon>
        <taxon>Pterygota</taxon>
        <taxon>Neoptera</taxon>
        <taxon>Endopterygota</taxon>
        <taxon>Lepidoptera</taxon>
        <taxon>Glossata</taxon>
        <taxon>Ditrysia</taxon>
        <taxon>Bombycoidea</taxon>
        <taxon>Bombycidae</taxon>
        <taxon>Bombycinae</taxon>
        <taxon>Bombyx</taxon>
    </lineage>
</organism>
<protein>
    <recommendedName>
        <fullName evidence="12">Cathepsin L-like proteinase</fullName>
    </recommendedName>
</protein>
<keyword evidence="6" id="KW-1015">Disulfide bond</keyword>
<dbReference type="InterPro" id="IPR013201">
    <property type="entry name" value="Prot_inhib_I29"/>
</dbReference>
<dbReference type="GO" id="GO:0006508">
    <property type="term" value="P:proteolysis"/>
    <property type="evidence" value="ECO:0007669"/>
    <property type="project" value="UniProtKB-KW"/>
</dbReference>
<feature type="chain" id="PRO_5035850833" description="Cathepsin L-like proteinase" evidence="7">
    <location>
        <begin position="16"/>
        <end position="403"/>
    </location>
</feature>
<dbReference type="EnsemblMetazoa" id="XM_012691030.3">
    <property type="protein sequence ID" value="XP_012546484.1"/>
    <property type="gene ID" value="LOC778511"/>
</dbReference>
<dbReference type="InterPro" id="IPR000169">
    <property type="entry name" value="Pept_cys_AS"/>
</dbReference>
<evidence type="ECO:0000259" key="8">
    <source>
        <dbReference type="SMART" id="SM00645"/>
    </source>
</evidence>
<evidence type="ECO:0000256" key="6">
    <source>
        <dbReference type="ARBA" id="ARBA00023157"/>
    </source>
</evidence>
<reference evidence="11" key="1">
    <citation type="journal article" date="2008" name="Insect Biochem. Mol. Biol.">
        <title>The genome of a lepidopteran model insect, the silkworm Bombyx mori.</title>
        <authorList>
            <consortium name="International Silkworm Genome Consortium"/>
        </authorList>
    </citation>
    <scope>NUCLEOTIDE SEQUENCE [LARGE SCALE GENOMIC DNA]</scope>
    <source>
        <strain evidence="11">p50T</strain>
    </source>
</reference>
<dbReference type="CDD" id="cd02248">
    <property type="entry name" value="Peptidase_C1A"/>
    <property type="match status" value="1"/>
</dbReference>
<feature type="domain" description="Peptidase C1A papain C-terminal" evidence="8">
    <location>
        <begin position="193"/>
        <end position="402"/>
    </location>
</feature>
<feature type="signal peptide" evidence="7">
    <location>
        <begin position="1"/>
        <end position="15"/>
    </location>
</feature>
<evidence type="ECO:0000256" key="7">
    <source>
        <dbReference type="SAM" id="SignalP"/>
    </source>
</evidence>
<dbReference type="Gene3D" id="3.90.70.10">
    <property type="entry name" value="Cysteine proteinases"/>
    <property type="match status" value="1"/>
</dbReference>
<dbReference type="SMART" id="SM00848">
    <property type="entry name" value="Inhibitor_I29"/>
    <property type="match status" value="1"/>
</dbReference>
<keyword evidence="3" id="KW-0378">Hydrolase</keyword>
<keyword evidence="2" id="KW-0645">Protease</keyword>
<dbReference type="PANTHER" id="PTHR12411">
    <property type="entry name" value="CYSTEINE PROTEASE FAMILY C1-RELATED"/>
    <property type="match status" value="1"/>
</dbReference>
<dbReference type="GO" id="GO:0008234">
    <property type="term" value="F:cysteine-type peptidase activity"/>
    <property type="evidence" value="ECO:0007669"/>
    <property type="project" value="UniProtKB-KW"/>
</dbReference>
<keyword evidence="7" id="KW-0732">Signal</keyword>